<dbReference type="PANTHER" id="PTHR23517:SF3">
    <property type="entry name" value="INTEGRAL MEMBRANE TRANSPORT PROTEIN"/>
    <property type="match status" value="1"/>
</dbReference>
<keyword evidence="3" id="KW-1003">Cell membrane</keyword>
<dbReference type="InterPro" id="IPR036259">
    <property type="entry name" value="MFS_trans_sf"/>
</dbReference>
<evidence type="ECO:0000313" key="9">
    <source>
        <dbReference type="EMBL" id="QAT63110.1"/>
    </source>
</evidence>
<dbReference type="PANTHER" id="PTHR23517">
    <property type="entry name" value="RESISTANCE PROTEIN MDTM, PUTATIVE-RELATED-RELATED"/>
    <property type="match status" value="1"/>
</dbReference>
<dbReference type="SUPFAM" id="SSF103473">
    <property type="entry name" value="MFS general substrate transporter"/>
    <property type="match status" value="1"/>
</dbReference>
<evidence type="ECO:0000256" key="4">
    <source>
        <dbReference type="ARBA" id="ARBA00022692"/>
    </source>
</evidence>
<evidence type="ECO:0000256" key="6">
    <source>
        <dbReference type="ARBA" id="ARBA00023136"/>
    </source>
</evidence>
<protein>
    <submittedName>
        <fullName evidence="9">MFS transporter</fullName>
    </submittedName>
</protein>
<keyword evidence="4 7" id="KW-0812">Transmembrane</keyword>
<dbReference type="InterPro" id="IPR011701">
    <property type="entry name" value="MFS"/>
</dbReference>
<dbReference type="Pfam" id="PF07690">
    <property type="entry name" value="MFS_1"/>
    <property type="match status" value="1"/>
</dbReference>
<sequence>MLNIKSNISEYKGLPREMYVLFFIRIINAVGNFVYPFLTLILTEKMNYSPFETGIIMLITSVIYVPASILGGILADRWKYKSTFMLFSGFTGILFLICGFLLNSRIMIIFLILANVSDGISQPSNTAMVSNFTNNENRSTAFSLLYLGHNIGLSVGQLVGGTIFNNYTKYLFIGNAVTIFLCVILIKFLVKEGTEYNNTESDIDIGVNTEETNIDKNDNKGLFKIIIENKKLIFL</sequence>
<keyword evidence="6 7" id="KW-0472">Membrane</keyword>
<organism evidence="9 10">
    <name type="scientific">Acidilutibacter cellobiosedens</name>
    <dbReference type="NCBI Taxonomy" id="2507161"/>
    <lineage>
        <taxon>Bacteria</taxon>
        <taxon>Bacillati</taxon>
        <taxon>Bacillota</taxon>
        <taxon>Tissierellia</taxon>
        <taxon>Tissierellales</taxon>
        <taxon>Acidilutibacteraceae</taxon>
        <taxon>Acidilutibacter</taxon>
    </lineage>
</organism>
<evidence type="ECO:0000256" key="2">
    <source>
        <dbReference type="ARBA" id="ARBA00022448"/>
    </source>
</evidence>
<dbReference type="InterPro" id="IPR050171">
    <property type="entry name" value="MFS_Transporters"/>
</dbReference>
<dbReference type="AlphaFoldDB" id="A0A410QGH4"/>
<feature type="domain" description="Major facilitator superfamily (MFS) profile" evidence="8">
    <location>
        <begin position="17"/>
        <end position="235"/>
    </location>
</feature>
<dbReference type="GO" id="GO:0005886">
    <property type="term" value="C:plasma membrane"/>
    <property type="evidence" value="ECO:0007669"/>
    <property type="project" value="UniProtKB-SubCell"/>
</dbReference>
<dbReference type="EMBL" id="CP035282">
    <property type="protein sequence ID" value="QAT63110.1"/>
    <property type="molecule type" value="Genomic_DNA"/>
</dbReference>
<gene>
    <name evidence="9" type="ORF">EQM13_16810</name>
</gene>
<feature type="transmembrane region" description="Helical" evidence="7">
    <location>
        <begin position="86"/>
        <end position="114"/>
    </location>
</feature>
<feature type="transmembrane region" description="Helical" evidence="7">
    <location>
        <begin position="20"/>
        <end position="42"/>
    </location>
</feature>
<keyword evidence="10" id="KW-1185">Reference proteome</keyword>
<dbReference type="GO" id="GO:0022857">
    <property type="term" value="F:transmembrane transporter activity"/>
    <property type="evidence" value="ECO:0007669"/>
    <property type="project" value="InterPro"/>
</dbReference>
<feature type="transmembrane region" description="Helical" evidence="7">
    <location>
        <begin position="54"/>
        <end position="74"/>
    </location>
</feature>
<dbReference type="PROSITE" id="PS50850">
    <property type="entry name" value="MFS"/>
    <property type="match status" value="1"/>
</dbReference>
<evidence type="ECO:0000256" key="7">
    <source>
        <dbReference type="SAM" id="Phobius"/>
    </source>
</evidence>
<evidence type="ECO:0000313" key="10">
    <source>
        <dbReference type="Proteomes" id="UP000287969"/>
    </source>
</evidence>
<evidence type="ECO:0000256" key="3">
    <source>
        <dbReference type="ARBA" id="ARBA00022475"/>
    </source>
</evidence>
<evidence type="ECO:0000259" key="8">
    <source>
        <dbReference type="PROSITE" id="PS50850"/>
    </source>
</evidence>
<dbReference type="KEGG" id="spoa:EQM13_16810"/>
<dbReference type="Proteomes" id="UP000287969">
    <property type="component" value="Chromosome"/>
</dbReference>
<dbReference type="Gene3D" id="1.20.1250.20">
    <property type="entry name" value="MFS general substrate transporter like domains"/>
    <property type="match status" value="1"/>
</dbReference>
<keyword evidence="5 7" id="KW-1133">Transmembrane helix</keyword>
<dbReference type="InterPro" id="IPR020846">
    <property type="entry name" value="MFS_dom"/>
</dbReference>
<name>A0A410QGH4_9FIRM</name>
<feature type="transmembrane region" description="Helical" evidence="7">
    <location>
        <begin position="170"/>
        <end position="190"/>
    </location>
</feature>
<comment type="subcellular location">
    <subcellularLocation>
        <location evidence="1">Cell membrane</location>
        <topology evidence="1">Multi-pass membrane protein</topology>
    </subcellularLocation>
</comment>
<dbReference type="OrthoDB" id="9793283at2"/>
<evidence type="ECO:0000256" key="1">
    <source>
        <dbReference type="ARBA" id="ARBA00004651"/>
    </source>
</evidence>
<evidence type="ECO:0000256" key="5">
    <source>
        <dbReference type="ARBA" id="ARBA00022989"/>
    </source>
</evidence>
<keyword evidence="2" id="KW-0813">Transport</keyword>
<reference evidence="10" key="1">
    <citation type="submission" date="2019-01" db="EMBL/GenBank/DDBJ databases">
        <title>Draft genomes of a novel of Sporanaerobacter strains.</title>
        <authorList>
            <person name="Ma S."/>
        </authorList>
    </citation>
    <scope>NUCLEOTIDE SEQUENCE [LARGE SCALE GENOMIC DNA]</scope>
    <source>
        <strain evidence="10">NJN-17</strain>
    </source>
</reference>
<proteinExistence type="predicted"/>
<accession>A0A410QGH4</accession>
<dbReference type="RefSeq" id="WP_128753306.1">
    <property type="nucleotide sequence ID" value="NZ_CP035282.1"/>
</dbReference>